<gene>
    <name evidence="2" type="ORF">COX90_01000</name>
</gene>
<proteinExistence type="predicted"/>
<name>A0A2M7UYT3_9BACT</name>
<evidence type="ECO:0000313" key="3">
    <source>
        <dbReference type="Proteomes" id="UP000230760"/>
    </source>
</evidence>
<protein>
    <submittedName>
        <fullName evidence="2">Uncharacterized protein</fullName>
    </submittedName>
</protein>
<comment type="caution">
    <text evidence="2">The sequence shown here is derived from an EMBL/GenBank/DDBJ whole genome shotgun (WGS) entry which is preliminary data.</text>
</comment>
<accession>A0A2M7UYT3</accession>
<dbReference type="AlphaFoldDB" id="A0A2M7UYT3"/>
<keyword evidence="1" id="KW-1133">Transmembrane helix</keyword>
<feature type="transmembrane region" description="Helical" evidence="1">
    <location>
        <begin position="45"/>
        <end position="68"/>
    </location>
</feature>
<keyword evidence="1" id="KW-0472">Membrane</keyword>
<evidence type="ECO:0000313" key="2">
    <source>
        <dbReference type="EMBL" id="PIZ89136.1"/>
    </source>
</evidence>
<evidence type="ECO:0000256" key="1">
    <source>
        <dbReference type="SAM" id="Phobius"/>
    </source>
</evidence>
<keyword evidence="1" id="KW-0812">Transmembrane</keyword>
<reference evidence="3" key="1">
    <citation type="submission" date="2017-09" db="EMBL/GenBank/DDBJ databases">
        <title>Depth-based differentiation of microbial function through sediment-hosted aquifers and enrichment of novel symbionts in the deep terrestrial subsurface.</title>
        <authorList>
            <person name="Probst A.J."/>
            <person name="Ladd B."/>
            <person name="Jarett J.K."/>
            <person name="Geller-Mcgrath D.E."/>
            <person name="Sieber C.M.K."/>
            <person name="Emerson J.B."/>
            <person name="Anantharaman K."/>
            <person name="Thomas B.C."/>
            <person name="Malmstrom R."/>
            <person name="Stieglmeier M."/>
            <person name="Klingl A."/>
            <person name="Woyke T."/>
            <person name="Ryan C.M."/>
            <person name="Banfield J.F."/>
        </authorList>
    </citation>
    <scope>NUCLEOTIDE SEQUENCE [LARGE SCALE GENOMIC DNA]</scope>
</reference>
<dbReference type="EMBL" id="PFPB01000019">
    <property type="protein sequence ID" value="PIZ89136.1"/>
    <property type="molecule type" value="Genomic_DNA"/>
</dbReference>
<dbReference type="Proteomes" id="UP000230760">
    <property type="component" value="Unassembled WGS sequence"/>
</dbReference>
<sequence>MVKFSNNMIFLKKPMVFITAFLAALLSIVLHNLISCLTEREEPLFFIIALLSLLIGAIFFIVWLFYFFKERILKR</sequence>
<organism evidence="2 3">
    <name type="scientific">Candidatus Nealsonbacteria bacterium CG_4_10_14_0_2_um_filter_38_17</name>
    <dbReference type="NCBI Taxonomy" id="1974680"/>
    <lineage>
        <taxon>Bacteria</taxon>
        <taxon>Candidatus Nealsoniibacteriota</taxon>
    </lineage>
</organism>